<feature type="domain" description="ThuA-like" evidence="2">
    <location>
        <begin position="47"/>
        <end position="261"/>
    </location>
</feature>
<gene>
    <name evidence="3" type="ORF">EM932_01035</name>
</gene>
<sequence length="266" mass="30347">MKKTILFIFCLVLAVNLQANNTGGNDPILVVKKKRILIFTKNGLSLKGKKGYVHKNIPNSIKALKEICKAEKIDTDTSEDASLFTKATLAKYDAIIFSNANNEVFDTEDQKVAFQNYIKGGGGFLAIHSSNAVERDWPWYWALVGGKFIRHAPHQEFDVVVIDKNHPSTDFLDKVWKVVDECYYSNNLNPDINILLAADLKTVEDKKKVEYPNNIFGNYFPLCWSHEFEGARQWYTALGHDAETYDDPTFRKHLRGGILWVLKIEE</sequence>
<dbReference type="PANTHER" id="PTHR40469">
    <property type="entry name" value="SECRETED GLYCOSYL HYDROLASE"/>
    <property type="match status" value="1"/>
</dbReference>
<dbReference type="InterPro" id="IPR029062">
    <property type="entry name" value="Class_I_gatase-like"/>
</dbReference>
<dbReference type="RefSeq" id="WP_135874579.1">
    <property type="nucleotide sequence ID" value="NZ_SRSO01000001.1"/>
</dbReference>
<feature type="signal peptide" evidence="1">
    <location>
        <begin position="1"/>
        <end position="19"/>
    </location>
</feature>
<evidence type="ECO:0000313" key="4">
    <source>
        <dbReference type="Proteomes" id="UP000307602"/>
    </source>
</evidence>
<accession>A0A4S1E2I3</accession>
<dbReference type="PANTHER" id="PTHR40469:SF2">
    <property type="entry name" value="GALACTOSE-BINDING DOMAIN-LIKE SUPERFAMILY PROTEIN"/>
    <property type="match status" value="1"/>
</dbReference>
<organism evidence="3 4">
    <name type="scientific">Flavivirga rizhaonensis</name>
    <dbReference type="NCBI Taxonomy" id="2559571"/>
    <lineage>
        <taxon>Bacteria</taxon>
        <taxon>Pseudomonadati</taxon>
        <taxon>Bacteroidota</taxon>
        <taxon>Flavobacteriia</taxon>
        <taxon>Flavobacteriales</taxon>
        <taxon>Flavobacteriaceae</taxon>
        <taxon>Flavivirga</taxon>
    </lineage>
</organism>
<feature type="chain" id="PRO_5020903168" evidence="1">
    <location>
        <begin position="20"/>
        <end position="266"/>
    </location>
</feature>
<evidence type="ECO:0000259" key="2">
    <source>
        <dbReference type="Pfam" id="PF06283"/>
    </source>
</evidence>
<dbReference type="Pfam" id="PF06283">
    <property type="entry name" value="ThuA"/>
    <property type="match status" value="1"/>
</dbReference>
<proteinExistence type="predicted"/>
<evidence type="ECO:0000313" key="3">
    <source>
        <dbReference type="EMBL" id="TGV04739.1"/>
    </source>
</evidence>
<name>A0A4S1E2I3_9FLAO</name>
<dbReference type="Proteomes" id="UP000307602">
    <property type="component" value="Unassembled WGS sequence"/>
</dbReference>
<dbReference type="EMBL" id="SRSO01000001">
    <property type="protein sequence ID" value="TGV04739.1"/>
    <property type="molecule type" value="Genomic_DNA"/>
</dbReference>
<comment type="caution">
    <text evidence="3">The sequence shown here is derived from an EMBL/GenBank/DDBJ whole genome shotgun (WGS) entry which is preliminary data.</text>
</comment>
<dbReference type="InterPro" id="IPR029010">
    <property type="entry name" value="ThuA-like"/>
</dbReference>
<dbReference type="Gene3D" id="3.40.50.880">
    <property type="match status" value="1"/>
</dbReference>
<dbReference type="AlphaFoldDB" id="A0A4S1E2I3"/>
<protein>
    <submittedName>
        <fullName evidence="3">ThuA domain-containing protein</fullName>
    </submittedName>
</protein>
<dbReference type="OrthoDB" id="9816308at2"/>
<reference evidence="3 4" key="1">
    <citation type="submission" date="2019-04" db="EMBL/GenBank/DDBJ databases">
        <authorList>
            <person name="Liu A."/>
        </authorList>
    </citation>
    <scope>NUCLEOTIDE SEQUENCE [LARGE SCALE GENOMIC DNA]</scope>
    <source>
        <strain evidence="3 4">RZ03</strain>
    </source>
</reference>
<dbReference type="SUPFAM" id="SSF52317">
    <property type="entry name" value="Class I glutamine amidotransferase-like"/>
    <property type="match status" value="1"/>
</dbReference>
<keyword evidence="4" id="KW-1185">Reference proteome</keyword>
<evidence type="ECO:0000256" key="1">
    <source>
        <dbReference type="SAM" id="SignalP"/>
    </source>
</evidence>
<keyword evidence="1" id="KW-0732">Signal</keyword>